<dbReference type="Proteomes" id="UP000316781">
    <property type="component" value="Unassembled WGS sequence"/>
</dbReference>
<accession>A0A549T924</accession>
<dbReference type="RefSeq" id="WP_142861373.1">
    <property type="nucleotide sequence ID" value="NZ_VJMF01000002.1"/>
</dbReference>
<evidence type="ECO:0000313" key="1">
    <source>
        <dbReference type="EMBL" id="TRL38360.1"/>
    </source>
</evidence>
<evidence type="ECO:0000313" key="2">
    <source>
        <dbReference type="Proteomes" id="UP000316781"/>
    </source>
</evidence>
<protein>
    <submittedName>
        <fullName evidence="1">Uncharacterized protein</fullName>
    </submittedName>
</protein>
<reference evidence="1 2" key="1">
    <citation type="submission" date="2019-07" db="EMBL/GenBank/DDBJ databases">
        <title>Ln-dependent methylotrophs.</title>
        <authorList>
            <person name="Tani A."/>
        </authorList>
    </citation>
    <scope>NUCLEOTIDE SEQUENCE [LARGE SCALE GENOMIC DNA]</scope>
    <source>
        <strain evidence="1 2">SM89A</strain>
    </source>
</reference>
<proteinExistence type="predicted"/>
<name>A0A549T924_METSR</name>
<organism evidence="1 2">
    <name type="scientific">Methylosinus sporium</name>
    <dbReference type="NCBI Taxonomy" id="428"/>
    <lineage>
        <taxon>Bacteria</taxon>
        <taxon>Pseudomonadati</taxon>
        <taxon>Pseudomonadota</taxon>
        <taxon>Alphaproteobacteria</taxon>
        <taxon>Hyphomicrobiales</taxon>
        <taxon>Methylocystaceae</taxon>
        <taxon>Methylosinus</taxon>
    </lineage>
</organism>
<sequence length="165" mass="18373">MAYLDSDILPIAPPRDLAPRKSAWTGALVNARLVEAFATLKRLPEKDRPRGFRPALSFIIRDTFEDGVNAEALRDRKAFAWSQPRPSAAAISRMEEALDWPSKHLAEDHDARRALLLFAYCKGFGRSFVKCVEAAGLKRSDIERDRLRAAMTIASALARAAAPIR</sequence>
<gene>
    <name evidence="1" type="ORF">FM996_00590</name>
</gene>
<dbReference type="EMBL" id="VJMF01000002">
    <property type="protein sequence ID" value="TRL38360.1"/>
    <property type="molecule type" value="Genomic_DNA"/>
</dbReference>
<dbReference type="AlphaFoldDB" id="A0A549T924"/>
<comment type="caution">
    <text evidence="1">The sequence shown here is derived from an EMBL/GenBank/DDBJ whole genome shotgun (WGS) entry which is preliminary data.</text>
</comment>